<feature type="transmembrane region" description="Helical" evidence="10">
    <location>
        <begin position="1241"/>
        <end position="1259"/>
    </location>
</feature>
<dbReference type="PROSITE" id="PS00211">
    <property type="entry name" value="ABC_TRANSPORTER_1"/>
    <property type="match status" value="1"/>
</dbReference>
<comment type="subcellular location">
    <subcellularLocation>
        <location evidence="1">Membrane</location>
        <topology evidence="1">Multi-pass membrane protein</topology>
    </subcellularLocation>
</comment>
<evidence type="ECO:0000256" key="5">
    <source>
        <dbReference type="ARBA" id="ARBA00022741"/>
    </source>
</evidence>
<feature type="region of interest" description="Disordered" evidence="9">
    <location>
        <begin position="775"/>
        <end position="800"/>
    </location>
</feature>
<comment type="caution">
    <text evidence="12">The sequence shown here is derived from an EMBL/GenBank/DDBJ whole genome shotgun (WGS) entry which is preliminary data.</text>
</comment>
<dbReference type="Pfam" id="PF06422">
    <property type="entry name" value="PDR_CDR"/>
    <property type="match status" value="1"/>
</dbReference>
<dbReference type="InterPro" id="IPR017871">
    <property type="entry name" value="ABC_transporter-like_CS"/>
</dbReference>
<evidence type="ECO:0000256" key="1">
    <source>
        <dbReference type="ARBA" id="ARBA00004141"/>
    </source>
</evidence>
<gene>
    <name evidence="12" type="ORF">CLO192961_LOCUS305339</name>
</gene>
<evidence type="ECO:0000256" key="2">
    <source>
        <dbReference type="ARBA" id="ARBA00006012"/>
    </source>
</evidence>
<dbReference type="InterPro" id="IPR034001">
    <property type="entry name" value="ABCG_PDR_1"/>
</dbReference>
<evidence type="ECO:0000256" key="6">
    <source>
        <dbReference type="ARBA" id="ARBA00022840"/>
    </source>
</evidence>
<proteinExistence type="inferred from homology"/>
<keyword evidence="13" id="KW-1185">Reference proteome</keyword>
<feature type="transmembrane region" description="Helical" evidence="10">
    <location>
        <begin position="1295"/>
        <end position="1316"/>
    </location>
</feature>
<dbReference type="CDD" id="cd03232">
    <property type="entry name" value="ABCG_PDR_domain2"/>
    <property type="match status" value="1"/>
</dbReference>
<evidence type="ECO:0000256" key="3">
    <source>
        <dbReference type="ARBA" id="ARBA00022448"/>
    </source>
</evidence>
<evidence type="ECO:0000259" key="11">
    <source>
        <dbReference type="PROSITE" id="PS50893"/>
    </source>
</evidence>
<dbReference type="SUPFAM" id="SSF52540">
    <property type="entry name" value="P-loop containing nucleoside triphosphate hydrolases"/>
    <property type="match status" value="2"/>
</dbReference>
<evidence type="ECO:0000256" key="4">
    <source>
        <dbReference type="ARBA" id="ARBA00022692"/>
    </source>
</evidence>
<evidence type="ECO:0000313" key="13">
    <source>
        <dbReference type="Proteomes" id="UP000766486"/>
    </source>
</evidence>
<feature type="transmembrane region" description="Helical" evidence="10">
    <location>
        <begin position="563"/>
        <end position="589"/>
    </location>
</feature>
<keyword evidence="4 10" id="KW-0812">Transmembrane</keyword>
<dbReference type="Pfam" id="PF00005">
    <property type="entry name" value="ABC_tran"/>
    <property type="match status" value="2"/>
</dbReference>
<protein>
    <recommendedName>
        <fullName evidence="11">ABC transporter domain-containing protein</fullName>
    </recommendedName>
</protein>
<feature type="region of interest" description="Disordered" evidence="9">
    <location>
        <begin position="1"/>
        <end position="23"/>
    </location>
</feature>
<dbReference type="InterPro" id="IPR003439">
    <property type="entry name" value="ABC_transporter-like_ATP-bd"/>
</dbReference>
<keyword evidence="3" id="KW-0813">Transport</keyword>
<feature type="compositionally biased region" description="Basic and acidic residues" evidence="9">
    <location>
        <begin position="8"/>
        <end position="22"/>
    </location>
</feature>
<keyword evidence="5" id="KW-0547">Nucleotide-binding</keyword>
<dbReference type="InterPro" id="IPR034003">
    <property type="entry name" value="ABCG_PDR_2"/>
</dbReference>
<evidence type="ECO:0000313" key="12">
    <source>
        <dbReference type="EMBL" id="VUC31350.1"/>
    </source>
</evidence>
<feature type="transmembrane region" description="Helical" evidence="10">
    <location>
        <begin position="1417"/>
        <end position="1441"/>
    </location>
</feature>
<accession>A0ABY6UJK3</accession>
<comment type="similarity">
    <text evidence="2">Belongs to the ABC transporter superfamily. ABCG family. PDR (TC 3.A.1.205) subfamily.</text>
</comment>
<dbReference type="SMART" id="SM00382">
    <property type="entry name" value="AAA"/>
    <property type="match status" value="2"/>
</dbReference>
<dbReference type="EMBL" id="CABFNS010000833">
    <property type="protein sequence ID" value="VUC31350.1"/>
    <property type="molecule type" value="Genomic_DNA"/>
</dbReference>
<feature type="domain" description="ABC transporter" evidence="11">
    <location>
        <begin position="820"/>
        <end position="1063"/>
    </location>
</feature>
<feature type="transmembrane region" description="Helical" evidence="10">
    <location>
        <begin position="1190"/>
        <end position="1210"/>
    </location>
</feature>
<dbReference type="InterPro" id="IPR010929">
    <property type="entry name" value="PDR_CDR_ABC"/>
</dbReference>
<feature type="transmembrane region" description="Helical" evidence="10">
    <location>
        <begin position="628"/>
        <end position="647"/>
    </location>
</feature>
<dbReference type="CDD" id="cd03233">
    <property type="entry name" value="ABCG_PDR_domain1"/>
    <property type="match status" value="1"/>
</dbReference>
<dbReference type="PROSITE" id="PS50893">
    <property type="entry name" value="ABC_TRANSPORTER_2"/>
    <property type="match status" value="2"/>
</dbReference>
<feature type="transmembrane region" description="Helical" evidence="10">
    <location>
        <begin position="595"/>
        <end position="616"/>
    </location>
</feature>
<keyword evidence="8 10" id="KW-0472">Membrane</keyword>
<keyword evidence="7 10" id="KW-1133">Transmembrane helix</keyword>
<dbReference type="InterPro" id="IPR027417">
    <property type="entry name" value="P-loop_NTPase"/>
</dbReference>
<feature type="transmembrane region" description="Helical" evidence="10">
    <location>
        <begin position="488"/>
        <end position="510"/>
    </location>
</feature>
<dbReference type="Proteomes" id="UP000766486">
    <property type="component" value="Unassembled WGS sequence"/>
</dbReference>
<evidence type="ECO:0000256" key="10">
    <source>
        <dbReference type="SAM" id="Phobius"/>
    </source>
</evidence>
<evidence type="ECO:0000256" key="8">
    <source>
        <dbReference type="ARBA" id="ARBA00023136"/>
    </source>
</evidence>
<dbReference type="PANTHER" id="PTHR19241">
    <property type="entry name" value="ATP-BINDING CASSETTE TRANSPORTER"/>
    <property type="match status" value="1"/>
</dbReference>
<dbReference type="Gene3D" id="3.40.50.300">
    <property type="entry name" value="P-loop containing nucleotide triphosphate hydrolases"/>
    <property type="match status" value="2"/>
</dbReference>
<feature type="transmembrane region" description="Helical" evidence="10">
    <location>
        <begin position="1328"/>
        <end position="1349"/>
    </location>
</feature>
<reference evidence="12 13" key="1">
    <citation type="submission" date="2019-06" db="EMBL/GenBank/DDBJ databases">
        <authorList>
            <person name="Broberg M."/>
        </authorList>
    </citation>
    <scope>NUCLEOTIDE SEQUENCE [LARGE SCALE GENOMIC DNA]</scope>
</reference>
<name>A0ABY6UJK3_BIOOC</name>
<feature type="domain" description="ABC transporter" evidence="11">
    <location>
        <begin position="116"/>
        <end position="369"/>
    </location>
</feature>
<dbReference type="InterPro" id="IPR013525">
    <property type="entry name" value="ABC2_TM"/>
</dbReference>
<keyword evidence="6" id="KW-0067">ATP-binding</keyword>
<dbReference type="InterPro" id="IPR003593">
    <property type="entry name" value="AAA+_ATPase"/>
</dbReference>
<dbReference type="Pfam" id="PF01061">
    <property type="entry name" value="ABC2_membrane"/>
    <property type="match status" value="2"/>
</dbReference>
<feature type="transmembrane region" description="Helical" evidence="10">
    <location>
        <begin position="741"/>
        <end position="759"/>
    </location>
</feature>
<feature type="transmembrane region" description="Helical" evidence="10">
    <location>
        <begin position="1157"/>
        <end position="1178"/>
    </location>
</feature>
<evidence type="ECO:0000256" key="7">
    <source>
        <dbReference type="ARBA" id="ARBA00022989"/>
    </source>
</evidence>
<evidence type="ECO:0000256" key="9">
    <source>
        <dbReference type="SAM" id="MobiDB-lite"/>
    </source>
</evidence>
<organism evidence="12 13">
    <name type="scientific">Bionectria ochroleuca</name>
    <name type="common">Gliocladium roseum</name>
    <dbReference type="NCBI Taxonomy" id="29856"/>
    <lineage>
        <taxon>Eukaryota</taxon>
        <taxon>Fungi</taxon>
        <taxon>Dikarya</taxon>
        <taxon>Ascomycota</taxon>
        <taxon>Pezizomycotina</taxon>
        <taxon>Sordariomycetes</taxon>
        <taxon>Hypocreomycetidae</taxon>
        <taxon>Hypocreales</taxon>
        <taxon>Bionectriaceae</taxon>
        <taxon>Clonostachys</taxon>
    </lineage>
</organism>
<sequence>MPSYLLHQRNEPRDGSHHESDQATHVFVTAEAEDTVTELHRAISKQSKHQEPDSSTPSAFEDFEKYLTRAQEDADTQAKKPQPVPLNVCFKSVTTYGRQGGPTSVKTLKDAIWRTLTLQDIYEATFKRLISPDRVENGQALIRDFSGVVRNGQMMLVLGNPGSGCSTFLRTIGGEHDSFLGVKGSIDYSGLSLEEVSKYYRGAVAYVPEDDVHLPTLTVRQTLEFALKNKTPKKLLPEVPRFLDEFGRVFGMTHVMNTLVGNEFVRGVSGGERKRVSILESLASDSSVNCWDGSTRGLDASSALDYIRSLRIMTDTCDRATVVSIYQASDAIYDLMDKILLIDQGRMLYQGPAKEAESYFEALGYRRLPRQTMSDFLANVAAGNPENIQNSKELSVPRGAINLEQAFRSSKAFQSVQNEITEYEHSISSENGSNDSTITAVEAFKLYGDKQKSRFVSPRSSYNTSFIRQALLCTKREYWQLMGDKTPFLTRFMCIFFCAWLLGSMFYQMPLDTRGVYSRGGFSFYCAATVAWFQMAELETAFFDRTVVSRQRRYAMVRPSAVVLGKTLLDFGTVSFQSFAFSIIAYFMSGMRLEAGPFFAFGFAIFFCAMAYISLYRLLGAASPRLEISLRYCGILLLVAMVFGGYMRSVDRLISDVPWVGWLSYTTPVLYAFEIIMAAEFHSREFTCASTSIIPFGEGYNDTAFQTCSYESMSPGEMSLQGDTYILNKFGFSFDNIGRDFGILILFMVAFVAINMWVVEKIDWVGGGGGALEFANGPPAPNNSAMQKDEESTSQNETPVRVETLAEKTKSDKPSEGGLVKSQSVFTWRNLNYTVSHKDGEKQLLNDVSGFCEPGKLTALVGASGAGKSTLMTVLTQQATGRLEGHMRVNEKNVGPSFGRSIGYCQQMDIHVETSTVREAFEFSALLRQLSSTSKKEKLEYVDEILGILQMKDLQDVVIRSLSLEQKKRTTIGVELCAKPSMLLFLDEPTSGLDGQGAMNIVRLLRRLADHGQAIICTIHQANQEQFELFDRVLALNHGGRVYYFGDIGPHGKTVVDYFINRGVGVEADKNFADLLIEVTARNSTSSSGKNWCDIWDESPEAAAVLDKIDSITSKAQIQSEASDLEPVQNYASSTLSQILLLTKRTMLQYWRTPDYVYSRLYCSFFHAFLNGLAFLQLGNTVSDLQYRVFTCFLVLMIVPEFINACAVMFDENRNIWLGREHPSRIYGWVAFTTAQVVSEIPYAFAGAVLFYFLFYFLIGLPLGEPAGYTFLMMMMFHLFSTSWGQWIAALSADAVMAASVMPFFIVVCEFFNGILQPVELMPVVWRYTLYYIGPFTYWVSGTISMILMPVSVECADSEFIRFQVPPNTTCGVYAESWLSSTSGYMADPDATDTCNYCQYKGGQDYLSNINVSASDAWPYLGIFALFTVTNYLSVYFWVYIKSAKNWLPW</sequence>